<dbReference type="SUPFAM" id="SSF52266">
    <property type="entry name" value="SGNH hydrolase"/>
    <property type="match status" value="1"/>
</dbReference>
<keyword evidence="1" id="KW-0472">Membrane</keyword>
<keyword evidence="1" id="KW-0812">Transmembrane</keyword>
<name>A0A0W8FRR7_9ZZZZ</name>
<feature type="transmembrane region" description="Helical" evidence="1">
    <location>
        <begin position="5"/>
        <end position="25"/>
    </location>
</feature>
<dbReference type="InterPro" id="IPR036514">
    <property type="entry name" value="SGNH_hydro_sf"/>
</dbReference>
<dbReference type="EMBL" id="LNQE01000902">
    <property type="protein sequence ID" value="KUG23516.1"/>
    <property type="molecule type" value="Genomic_DNA"/>
</dbReference>
<accession>A0A0W8FRR7</accession>
<reference evidence="2" key="1">
    <citation type="journal article" date="2015" name="Proc. Natl. Acad. Sci. U.S.A.">
        <title>Networks of energetic and metabolic interactions define dynamics in microbial communities.</title>
        <authorList>
            <person name="Embree M."/>
            <person name="Liu J.K."/>
            <person name="Al-Bassam M.M."/>
            <person name="Zengler K."/>
        </authorList>
    </citation>
    <scope>NUCLEOTIDE SEQUENCE</scope>
</reference>
<feature type="transmembrane region" description="Helical" evidence="1">
    <location>
        <begin position="31"/>
        <end position="53"/>
    </location>
</feature>
<protein>
    <recommendedName>
        <fullName evidence="3">SGNH hydrolase-type esterase domain-containing protein</fullName>
    </recommendedName>
</protein>
<evidence type="ECO:0000313" key="2">
    <source>
        <dbReference type="EMBL" id="KUG23516.1"/>
    </source>
</evidence>
<proteinExistence type="predicted"/>
<feature type="transmembrane region" description="Helical" evidence="1">
    <location>
        <begin position="65"/>
        <end position="86"/>
    </location>
</feature>
<dbReference type="AlphaFoldDB" id="A0A0W8FRR7"/>
<keyword evidence="1" id="KW-1133">Transmembrane helix</keyword>
<comment type="caution">
    <text evidence="2">The sequence shown here is derived from an EMBL/GenBank/DDBJ whole genome shotgun (WGS) entry which is preliminary data.</text>
</comment>
<dbReference type="CDD" id="cd00229">
    <property type="entry name" value="SGNH_hydrolase"/>
    <property type="match status" value="1"/>
</dbReference>
<evidence type="ECO:0008006" key="3">
    <source>
        <dbReference type="Google" id="ProtNLM"/>
    </source>
</evidence>
<evidence type="ECO:0000256" key="1">
    <source>
        <dbReference type="SAM" id="Phobius"/>
    </source>
</evidence>
<sequence length="375" mass="43072">MKKILFKSLIIIFLLILIFFLPLFYPAGPAIYFRLLLLILLIIEGLKLFKFIFINTKINKITSNAATVLFSFFVIFILLEAIFMFIPRSHSADYTLASKLWYAKYWKPINSLGFRDKEPDNNNPVILFVGDSYTAGHGLNSVNERFSNIVGKEINKKGKKYTVINIGKPNLDSKSEYDEMINFIYQTRIKPEKIILQYCGNDIEGSATNNGLIFDGFKPPANMNKFSMLIGSGSYLVNYLYFLYPREYLGLSYVAYLTKAYKNDNILSKHKEDLELFVDYSRKNSIQLIAVVFPFLTDLEMSEAMYLNDIVTFFQTNKISVINVSQLAKDIPVSERIVNINDTHASGKLNNIVAQEIIKKLEQPAFTPEVRQICY</sequence>
<organism evidence="2">
    <name type="scientific">hydrocarbon metagenome</name>
    <dbReference type="NCBI Taxonomy" id="938273"/>
    <lineage>
        <taxon>unclassified sequences</taxon>
        <taxon>metagenomes</taxon>
        <taxon>ecological metagenomes</taxon>
    </lineage>
</organism>
<gene>
    <name evidence="2" type="ORF">ASZ90_006690</name>
</gene>
<dbReference type="Gene3D" id="3.40.50.1110">
    <property type="entry name" value="SGNH hydrolase"/>
    <property type="match status" value="1"/>
</dbReference>